<evidence type="ECO:0000256" key="2">
    <source>
        <dbReference type="ARBA" id="ARBA00023125"/>
    </source>
</evidence>
<dbReference type="Pfam" id="PF13921">
    <property type="entry name" value="Myb_DNA-bind_6"/>
    <property type="match status" value="1"/>
</dbReference>
<dbReference type="GO" id="GO:0019185">
    <property type="term" value="C:snRNA-activating protein complex"/>
    <property type="evidence" value="ECO:0007669"/>
    <property type="project" value="TreeGrafter"/>
</dbReference>
<accession>A0AAE0L4L1</accession>
<feature type="non-terminal residue" evidence="7">
    <location>
        <position position="218"/>
    </location>
</feature>
<keyword evidence="3" id="KW-0804">Transcription</keyword>
<dbReference type="GO" id="GO:0001006">
    <property type="term" value="F:RNA polymerase III type 3 promoter sequence-specific DNA binding"/>
    <property type="evidence" value="ECO:0007669"/>
    <property type="project" value="TreeGrafter"/>
</dbReference>
<dbReference type="PANTHER" id="PTHR46621">
    <property type="entry name" value="SNRNA-ACTIVATING PROTEIN COMPLEX SUBUNIT 4"/>
    <property type="match status" value="1"/>
</dbReference>
<evidence type="ECO:0000256" key="3">
    <source>
        <dbReference type="ARBA" id="ARBA00023163"/>
    </source>
</evidence>
<feature type="domain" description="Myb-like" evidence="5">
    <location>
        <begin position="52"/>
        <end position="129"/>
    </location>
</feature>
<dbReference type="SMART" id="SM00717">
    <property type="entry name" value="SANT"/>
    <property type="match status" value="2"/>
</dbReference>
<dbReference type="InterPro" id="IPR009057">
    <property type="entry name" value="Homeodomain-like_sf"/>
</dbReference>
<dbReference type="InterPro" id="IPR051575">
    <property type="entry name" value="Myb-like_DNA-bd"/>
</dbReference>
<feature type="non-terminal residue" evidence="7">
    <location>
        <position position="1"/>
    </location>
</feature>
<keyword evidence="8" id="KW-1185">Reference proteome</keyword>
<organism evidence="7 8">
    <name type="scientific">Cymbomonas tetramitiformis</name>
    <dbReference type="NCBI Taxonomy" id="36881"/>
    <lineage>
        <taxon>Eukaryota</taxon>
        <taxon>Viridiplantae</taxon>
        <taxon>Chlorophyta</taxon>
        <taxon>Pyramimonadophyceae</taxon>
        <taxon>Pyramimonadales</taxon>
        <taxon>Pyramimonadaceae</taxon>
        <taxon>Cymbomonas</taxon>
    </lineage>
</organism>
<dbReference type="CDD" id="cd00167">
    <property type="entry name" value="SANT"/>
    <property type="match status" value="1"/>
</dbReference>
<dbReference type="GO" id="GO:0000978">
    <property type="term" value="F:RNA polymerase II cis-regulatory region sequence-specific DNA binding"/>
    <property type="evidence" value="ECO:0007669"/>
    <property type="project" value="TreeGrafter"/>
</dbReference>
<dbReference type="PROSITE" id="PS50090">
    <property type="entry name" value="MYB_LIKE"/>
    <property type="match status" value="2"/>
</dbReference>
<protein>
    <recommendedName>
        <fullName evidence="9">Myb-like domain-containing protein</fullName>
    </recommendedName>
</protein>
<dbReference type="PROSITE" id="PS51294">
    <property type="entry name" value="HTH_MYB"/>
    <property type="match status" value="1"/>
</dbReference>
<dbReference type="SUPFAM" id="SSF46689">
    <property type="entry name" value="Homeodomain-like"/>
    <property type="match status" value="2"/>
</dbReference>
<keyword evidence="4" id="KW-0539">Nucleus</keyword>
<name>A0AAE0L4L1_9CHLO</name>
<evidence type="ECO:0008006" key="9">
    <source>
        <dbReference type="Google" id="ProtNLM"/>
    </source>
</evidence>
<dbReference type="EMBL" id="LGRX02009510">
    <property type="protein sequence ID" value="KAK3271637.1"/>
    <property type="molecule type" value="Genomic_DNA"/>
</dbReference>
<evidence type="ECO:0000259" key="5">
    <source>
        <dbReference type="PROSITE" id="PS50090"/>
    </source>
</evidence>
<dbReference type="AlphaFoldDB" id="A0AAE0L4L1"/>
<dbReference type="InterPro" id="IPR017930">
    <property type="entry name" value="Myb_dom"/>
</dbReference>
<sequence length="218" mass="24458">WLASSFDDTQWGPASVQVVAQQLCAKGRTEISQEYNAREAEDCKAVWLNGFGPHLRQDPWDREEAASLAALIQEHGAHDWEWLAERLAEQQLGVGSGGARAAEQQQEGHVGGRQTRSAFACLQYYRKYLDSSLITPKWTPEEDAALLKGVAVHGRNSWLNAAFEMHAELNPDGGMAAGGMERHKSEQCQSRYDKILRPEIRKGPWSLEDDVDLLTWQK</sequence>
<gene>
    <name evidence="7" type="ORF">CYMTET_20028</name>
</gene>
<keyword evidence="2" id="KW-0238">DNA-binding</keyword>
<comment type="caution">
    <text evidence="7">The sequence shown here is derived from an EMBL/GenBank/DDBJ whole genome shotgun (WGS) entry which is preliminary data.</text>
</comment>
<keyword evidence="1" id="KW-0805">Transcription regulation</keyword>
<evidence type="ECO:0000256" key="4">
    <source>
        <dbReference type="ARBA" id="ARBA00023242"/>
    </source>
</evidence>
<dbReference type="InterPro" id="IPR001005">
    <property type="entry name" value="SANT/Myb"/>
</dbReference>
<dbReference type="GO" id="GO:0042796">
    <property type="term" value="P:snRNA transcription by RNA polymerase III"/>
    <property type="evidence" value="ECO:0007669"/>
    <property type="project" value="TreeGrafter"/>
</dbReference>
<dbReference type="PANTHER" id="PTHR46621:SF1">
    <property type="entry name" value="SNRNA-ACTIVATING PROTEIN COMPLEX SUBUNIT 4"/>
    <property type="match status" value="1"/>
</dbReference>
<dbReference type="Proteomes" id="UP001190700">
    <property type="component" value="Unassembled WGS sequence"/>
</dbReference>
<feature type="domain" description="Myb-like" evidence="5">
    <location>
        <begin position="137"/>
        <end position="196"/>
    </location>
</feature>
<evidence type="ECO:0000313" key="7">
    <source>
        <dbReference type="EMBL" id="KAK3271637.1"/>
    </source>
</evidence>
<proteinExistence type="predicted"/>
<evidence type="ECO:0000259" key="6">
    <source>
        <dbReference type="PROSITE" id="PS51294"/>
    </source>
</evidence>
<evidence type="ECO:0000256" key="1">
    <source>
        <dbReference type="ARBA" id="ARBA00023015"/>
    </source>
</evidence>
<feature type="domain" description="HTH myb-type" evidence="6">
    <location>
        <begin position="130"/>
        <end position="158"/>
    </location>
</feature>
<dbReference type="GO" id="GO:0042795">
    <property type="term" value="P:snRNA transcription by RNA polymerase II"/>
    <property type="evidence" value="ECO:0007669"/>
    <property type="project" value="TreeGrafter"/>
</dbReference>
<evidence type="ECO:0000313" key="8">
    <source>
        <dbReference type="Proteomes" id="UP001190700"/>
    </source>
</evidence>
<reference evidence="7 8" key="1">
    <citation type="journal article" date="2015" name="Genome Biol. Evol.">
        <title>Comparative Genomics of a Bacterivorous Green Alga Reveals Evolutionary Causalities and Consequences of Phago-Mixotrophic Mode of Nutrition.</title>
        <authorList>
            <person name="Burns J.A."/>
            <person name="Paasch A."/>
            <person name="Narechania A."/>
            <person name="Kim E."/>
        </authorList>
    </citation>
    <scope>NUCLEOTIDE SEQUENCE [LARGE SCALE GENOMIC DNA]</scope>
    <source>
        <strain evidence="7 8">PLY_AMNH</strain>
    </source>
</reference>
<dbReference type="Gene3D" id="1.10.10.60">
    <property type="entry name" value="Homeodomain-like"/>
    <property type="match status" value="2"/>
</dbReference>